<evidence type="ECO:0000313" key="2">
    <source>
        <dbReference type="Proteomes" id="UP000836387"/>
    </source>
</evidence>
<protein>
    <submittedName>
        <fullName evidence="1">Uncharacterized protein</fullName>
    </submittedName>
</protein>
<gene>
    <name evidence="1" type="ORF">CRV2_00008663</name>
</gene>
<keyword evidence="2" id="KW-1185">Reference proteome</keyword>
<organism evidence="1 2">
    <name type="scientific">Clonostachys rosea f. rosea IK726</name>
    <dbReference type="NCBI Taxonomy" id="1349383"/>
    <lineage>
        <taxon>Eukaryota</taxon>
        <taxon>Fungi</taxon>
        <taxon>Dikarya</taxon>
        <taxon>Ascomycota</taxon>
        <taxon>Pezizomycotina</taxon>
        <taxon>Sordariomycetes</taxon>
        <taxon>Hypocreomycetidae</taxon>
        <taxon>Hypocreales</taxon>
        <taxon>Bionectriaceae</taxon>
        <taxon>Clonostachys</taxon>
    </lineage>
</organism>
<evidence type="ECO:0000313" key="1">
    <source>
        <dbReference type="EMBL" id="CAG9956751.1"/>
    </source>
</evidence>
<proteinExistence type="predicted"/>
<reference evidence="1" key="2">
    <citation type="submission" date="2021-10" db="EMBL/GenBank/DDBJ databases">
        <authorList>
            <person name="Piombo E."/>
        </authorList>
    </citation>
    <scope>NUCLEOTIDE SEQUENCE</scope>
</reference>
<name>A0ACA9UU08_BIOOC</name>
<accession>A0ACA9UU08</accession>
<dbReference type="Proteomes" id="UP000836387">
    <property type="component" value="Unassembled WGS sequence"/>
</dbReference>
<reference evidence="1" key="1">
    <citation type="submission" date="2020-04" db="EMBL/GenBank/DDBJ databases">
        <authorList>
            <person name="Broberg M."/>
        </authorList>
    </citation>
    <scope>NUCLEOTIDE SEQUENCE</scope>
</reference>
<sequence length="218" mass="24647">MVIGLLAITAIPTVTGVGNAVSAQQRQQAASNDQIKFNLTAMIKMGGQYQEGAFCTLADNKVSRTSASPPPSEGMNHKSHRGKMFIDLPDYPAPGHRFNGYYFKYPSEEEYMGLVSTISADPPMLNWMYVDKDTGLVRYGARKDTIGHVIGPWHWSDDEEFLTLKEDYEPFVARREGGGEGHGRWCVYWDPEHKLGNCLRLRLRRRLQMGVNSRYVKN</sequence>
<dbReference type="EMBL" id="CADEHS020000645">
    <property type="protein sequence ID" value="CAG9956751.1"/>
    <property type="molecule type" value="Genomic_DNA"/>
</dbReference>
<comment type="caution">
    <text evidence="1">The sequence shown here is derived from an EMBL/GenBank/DDBJ whole genome shotgun (WGS) entry which is preliminary data.</text>
</comment>